<feature type="coiled-coil region" evidence="1">
    <location>
        <begin position="202"/>
        <end position="229"/>
    </location>
</feature>
<dbReference type="EMBL" id="JBHUCX010000097">
    <property type="protein sequence ID" value="MFD1677647.1"/>
    <property type="molecule type" value="Genomic_DNA"/>
</dbReference>
<keyword evidence="1" id="KW-0175">Coiled coil</keyword>
<comment type="caution">
    <text evidence="2">The sequence shown here is derived from an EMBL/GenBank/DDBJ whole genome shotgun (WGS) entry which is preliminary data.</text>
</comment>
<evidence type="ECO:0000313" key="2">
    <source>
        <dbReference type="EMBL" id="MFD1677647.1"/>
    </source>
</evidence>
<reference evidence="3" key="1">
    <citation type="journal article" date="2019" name="Int. J. Syst. Evol. Microbiol.">
        <title>The Global Catalogue of Microorganisms (GCM) 10K type strain sequencing project: providing services to taxonomists for standard genome sequencing and annotation.</title>
        <authorList>
            <consortium name="The Broad Institute Genomics Platform"/>
            <consortium name="The Broad Institute Genome Sequencing Center for Infectious Disease"/>
            <person name="Wu L."/>
            <person name="Ma J."/>
        </authorList>
    </citation>
    <scope>NUCLEOTIDE SEQUENCE [LARGE SCALE GENOMIC DNA]</scope>
    <source>
        <strain evidence="3">CGMCC 1.12286</strain>
    </source>
</reference>
<dbReference type="Pfam" id="PF21845">
    <property type="entry name" value="DUF6904"/>
    <property type="match status" value="1"/>
</dbReference>
<organism evidence="2 3">
    <name type="scientific">Alicyclobacillus fodiniaquatilis</name>
    <dbReference type="NCBI Taxonomy" id="1661150"/>
    <lineage>
        <taxon>Bacteria</taxon>
        <taxon>Bacillati</taxon>
        <taxon>Bacillota</taxon>
        <taxon>Bacilli</taxon>
        <taxon>Bacillales</taxon>
        <taxon>Alicyclobacillaceae</taxon>
        <taxon>Alicyclobacillus</taxon>
    </lineage>
</organism>
<protein>
    <submittedName>
        <fullName evidence="2">DUF6904 family protein</fullName>
    </submittedName>
</protein>
<name>A0ABW4JS05_9BACL</name>
<proteinExistence type="predicted"/>
<keyword evidence="3" id="KW-1185">Reference proteome</keyword>
<gene>
    <name evidence="2" type="ORF">ACFSB2_23575</name>
</gene>
<dbReference type="Proteomes" id="UP001597079">
    <property type="component" value="Unassembled WGS sequence"/>
</dbReference>
<accession>A0ABW4JS05</accession>
<evidence type="ECO:0000256" key="1">
    <source>
        <dbReference type="SAM" id="Coils"/>
    </source>
</evidence>
<dbReference type="RefSeq" id="WP_377945560.1">
    <property type="nucleotide sequence ID" value="NZ_JBHUCX010000097.1"/>
</dbReference>
<evidence type="ECO:0000313" key="3">
    <source>
        <dbReference type="Proteomes" id="UP001597079"/>
    </source>
</evidence>
<sequence length="249" mass="29268">MIQIRSTPNEAGVSVLGDLVDIEGLYESLHEVVGEEGELERYEGARLRVLGVCYELRHALMGDREIEFKENGLDTEKIKRFGVIAQDKNIYYKIEVLWPELLFVVMVLNDFIWFYAKKQTKSSFTPLTEWRNSWNPTISQVRMFQAAVARCLSETLSEASFPRVLKQMNRAYPWMDSYLFQYVDLLNIRFLEMDRDTRRKNISIMVKRLAEKNKEYTELEQEVAAAARQHHCTVFDIKIGLDYPADFEW</sequence>
<dbReference type="InterPro" id="IPR054199">
    <property type="entry name" value="DUF6904"/>
</dbReference>